<protein>
    <submittedName>
        <fullName evidence="3">Uncharacterized protein</fullName>
    </submittedName>
</protein>
<keyword evidence="1" id="KW-0175">Coiled coil</keyword>
<gene>
    <name evidence="3" type="ORF">FPANT_13274</name>
</gene>
<evidence type="ECO:0000313" key="4">
    <source>
        <dbReference type="Proteomes" id="UP000544095"/>
    </source>
</evidence>
<dbReference type="AlphaFoldDB" id="A0A8H5KHR2"/>
<evidence type="ECO:0000256" key="2">
    <source>
        <dbReference type="SAM" id="MobiDB-lite"/>
    </source>
</evidence>
<evidence type="ECO:0000256" key="1">
    <source>
        <dbReference type="SAM" id="Coils"/>
    </source>
</evidence>
<name>A0A8H5KHR2_9HYPO</name>
<accession>A0A8H5KHR2</accession>
<dbReference type="EMBL" id="JAAOAR010000975">
    <property type="protein sequence ID" value="KAF5572195.1"/>
    <property type="molecule type" value="Genomic_DNA"/>
</dbReference>
<feature type="coiled-coil region" evidence="1">
    <location>
        <begin position="178"/>
        <end position="212"/>
    </location>
</feature>
<evidence type="ECO:0000313" key="3">
    <source>
        <dbReference type="EMBL" id="KAF5572195.1"/>
    </source>
</evidence>
<keyword evidence="4" id="KW-1185">Reference proteome</keyword>
<feature type="coiled-coil region" evidence="1">
    <location>
        <begin position="246"/>
        <end position="287"/>
    </location>
</feature>
<organism evidence="3 4">
    <name type="scientific">Fusarium pseudoanthophilum</name>
    <dbReference type="NCBI Taxonomy" id="48495"/>
    <lineage>
        <taxon>Eukaryota</taxon>
        <taxon>Fungi</taxon>
        <taxon>Dikarya</taxon>
        <taxon>Ascomycota</taxon>
        <taxon>Pezizomycotina</taxon>
        <taxon>Sordariomycetes</taxon>
        <taxon>Hypocreomycetidae</taxon>
        <taxon>Hypocreales</taxon>
        <taxon>Nectriaceae</taxon>
        <taxon>Fusarium</taxon>
        <taxon>Fusarium fujikuroi species complex</taxon>
    </lineage>
</organism>
<reference evidence="3 4" key="1">
    <citation type="submission" date="2020-05" db="EMBL/GenBank/DDBJ databases">
        <title>Identification and distribution of gene clusters putatively required for synthesis of sphingolipid metabolism inhibitors in phylogenetically diverse species of the filamentous fungus Fusarium.</title>
        <authorList>
            <person name="Kim H.-S."/>
            <person name="Busman M."/>
            <person name="Brown D.W."/>
            <person name="Divon H."/>
            <person name="Uhlig S."/>
            <person name="Proctor R.H."/>
        </authorList>
    </citation>
    <scope>NUCLEOTIDE SEQUENCE [LARGE SCALE GENOMIC DNA]</scope>
    <source>
        <strain evidence="3 4">NRRL 25211</strain>
    </source>
</reference>
<comment type="caution">
    <text evidence="3">The sequence shown here is derived from an EMBL/GenBank/DDBJ whole genome shotgun (WGS) entry which is preliminary data.</text>
</comment>
<feature type="region of interest" description="Disordered" evidence="2">
    <location>
        <begin position="87"/>
        <end position="107"/>
    </location>
</feature>
<sequence>MPNRRFPHLFDIPAFVAHGKAIEEITKKLHTVKFKKEKLKKDKEYIQKEIEELEKGEGNDEGRDIEEDIAELRKELQKLDDKKQKLKLKKEKLKEERRKHQKAKVTEPLGSGRKIELLNNDCARLYILPLTGWKSGAVSVKKTEAPTQITQPSSDRMIDKLLGRRKNIPSSTTHSETEKGITERFEKANIKIKKLEKDKEHVERRINNLRDGRVKVEEFLIIASAREKESKLKGREVQMKESGNRARWSEREIREHDREIKALKDMLKSLDGEQKAWSLELERLRDAEKMAQRLAAKGRKK</sequence>
<dbReference type="Proteomes" id="UP000544095">
    <property type="component" value="Unassembled WGS sequence"/>
</dbReference>
<proteinExistence type="predicted"/>